<dbReference type="InterPro" id="IPR020575">
    <property type="entry name" value="Hsp90_N"/>
</dbReference>
<name>A0A507D8Z9_9FUNG</name>
<comment type="similarity">
    <text evidence="1">Belongs to the heat shock protein 90 family.</text>
</comment>
<feature type="binding site" evidence="5">
    <location>
        <position position="146"/>
    </location>
    <ligand>
        <name>ATP</name>
        <dbReference type="ChEBI" id="CHEBI:30616"/>
    </ligand>
</feature>
<keyword evidence="3 5" id="KW-0067">ATP-binding</keyword>
<dbReference type="FunFam" id="3.30.230.80:FF:000001">
    <property type="entry name" value="Heat shock protein 90 alpha"/>
    <property type="match status" value="1"/>
</dbReference>
<sequence length="809" mass="90955">MARSASKRGLLCSLLTACLLLSTCCQASTNSVPNPDPILSDHVEAEALKSGEKFVFETEVNRLMKLIINSLYKTKDIFLRELISNGSDALDKIRFLSLTNPDALATNPDLNITIVADKDRGTLTITDTGLGMTKQDLRANLGTIAKSGTSEFLAAMENNATDVALIGQFGVGFYSAFLVSDRVTVVSKHNSDSQHIWDSTSQNDFTIIQDPRGDTLGRGTQIILHLKKDASEFLEEQKLKDLVKKYSSFITFPIYVWTARNERVDVPLTDDEITAKKDELLKKKADEKAASNDDDTEEVGHDTETLEEEIEISDDDIPKTKTVEQTVYDWELANGNKPIWTRNPGDVSDEEYKAFYKAFAKETDDPMAWNHFKAEGEVEFRAILYIPKRAPPRFLQGGDEILRNIKLFVRRVFITDELVDFLPRYLSFLKGLVDSDDIPLNVSREQLQQASALQIIKKKLIGKAMDMFRKLAKDEEKYNEFFKEFGTAIKLGVIEDTTHKKRLTTLLRFSSSASGNLTSLDGYIKRMKKGQNQIYFITGISLDEIKRSPLIEKPISRGYEVLYFHDPIDEYVIQGMVEYEGHKLQNVAKAGLKYGDEDDVDKEIASDQAAKFEPLTKWLVEALGAYIEKVVVSNKLTKSPTAVIANEYGMSGTMEKIMAAQAFQTGDNFMRDFYANQKKIMEINPAHPIITSLLTKVENIDSLSADELKHLKETVHVLYETTLLRSGWDLKNTNDFAARVEKVIRTNLGVSLDAVANVDVKAAREKEAEEGDSTSTETPSSKDDEPEDQNLKGELPVADEEEEMRHDEL</sequence>
<dbReference type="Proteomes" id="UP000320475">
    <property type="component" value="Unassembled WGS sequence"/>
</dbReference>
<organism evidence="8 9">
    <name type="scientific">Synchytrium endobioticum</name>
    <dbReference type="NCBI Taxonomy" id="286115"/>
    <lineage>
        <taxon>Eukaryota</taxon>
        <taxon>Fungi</taxon>
        <taxon>Fungi incertae sedis</taxon>
        <taxon>Chytridiomycota</taxon>
        <taxon>Chytridiomycota incertae sedis</taxon>
        <taxon>Chytridiomycetes</taxon>
        <taxon>Synchytriales</taxon>
        <taxon>Synchytriaceae</taxon>
        <taxon>Synchytrium</taxon>
    </lineage>
</organism>
<evidence type="ECO:0000256" key="7">
    <source>
        <dbReference type="SAM" id="SignalP"/>
    </source>
</evidence>
<feature type="binding site" evidence="5">
    <location>
        <position position="81"/>
    </location>
    <ligand>
        <name>ATP</name>
        <dbReference type="ChEBI" id="CHEBI:30616"/>
    </ligand>
</feature>
<dbReference type="GO" id="GO:0005524">
    <property type="term" value="F:ATP binding"/>
    <property type="evidence" value="ECO:0007669"/>
    <property type="project" value="UniProtKB-KW"/>
</dbReference>
<dbReference type="SUPFAM" id="SSF110942">
    <property type="entry name" value="HSP90 C-terminal domain"/>
    <property type="match status" value="1"/>
</dbReference>
<feature type="binding site" evidence="5">
    <location>
        <position position="127"/>
    </location>
    <ligand>
        <name>ATP</name>
        <dbReference type="ChEBI" id="CHEBI:30616"/>
    </ligand>
</feature>
<dbReference type="PIRSF" id="PIRSF002583">
    <property type="entry name" value="Hsp90"/>
    <property type="match status" value="1"/>
</dbReference>
<evidence type="ECO:0000256" key="6">
    <source>
        <dbReference type="SAM" id="MobiDB-lite"/>
    </source>
</evidence>
<evidence type="ECO:0000256" key="5">
    <source>
        <dbReference type="PIRSR" id="PIRSR002583-1"/>
    </source>
</evidence>
<dbReference type="EMBL" id="QEAM01000062">
    <property type="protein sequence ID" value="TPX48013.1"/>
    <property type="molecule type" value="Genomic_DNA"/>
</dbReference>
<evidence type="ECO:0000313" key="8">
    <source>
        <dbReference type="EMBL" id="TPX48013.1"/>
    </source>
</evidence>
<dbReference type="SUPFAM" id="SSF54211">
    <property type="entry name" value="Ribosomal protein S5 domain 2-like"/>
    <property type="match status" value="1"/>
</dbReference>
<dbReference type="InterPro" id="IPR001404">
    <property type="entry name" value="Hsp90_fam"/>
</dbReference>
<proteinExistence type="inferred from homology"/>
<feature type="region of interest" description="Disordered" evidence="6">
    <location>
        <begin position="763"/>
        <end position="809"/>
    </location>
</feature>
<dbReference type="PRINTS" id="PR00775">
    <property type="entry name" value="HEATSHOCK90"/>
</dbReference>
<feature type="binding site" evidence="5">
    <location>
        <position position="220"/>
    </location>
    <ligand>
        <name>ATP</name>
        <dbReference type="ChEBI" id="CHEBI:30616"/>
    </ligand>
</feature>
<gene>
    <name evidence="8" type="ORF">SeLEV6574_g02301</name>
</gene>
<dbReference type="GO" id="GO:0140662">
    <property type="term" value="F:ATP-dependent protein folding chaperone"/>
    <property type="evidence" value="ECO:0007669"/>
    <property type="project" value="InterPro"/>
</dbReference>
<evidence type="ECO:0000256" key="4">
    <source>
        <dbReference type="ARBA" id="ARBA00023186"/>
    </source>
</evidence>
<dbReference type="HAMAP" id="MF_00505">
    <property type="entry name" value="HSP90"/>
    <property type="match status" value="1"/>
</dbReference>
<feature type="binding site" evidence="5">
    <location>
        <position position="85"/>
    </location>
    <ligand>
        <name>ATP</name>
        <dbReference type="ChEBI" id="CHEBI:30616"/>
    </ligand>
</feature>
<reference evidence="8 9" key="1">
    <citation type="journal article" date="2019" name="Sci. Rep.">
        <title>Comparative genomics of chytrid fungi reveal insights into the obligate biotrophic and pathogenic lifestyle of Synchytrium endobioticum.</title>
        <authorList>
            <person name="van de Vossenberg B.T.L.H."/>
            <person name="Warris S."/>
            <person name="Nguyen H.D.T."/>
            <person name="van Gent-Pelzer M.P.E."/>
            <person name="Joly D.L."/>
            <person name="van de Geest H.C."/>
            <person name="Bonants P.J.M."/>
            <person name="Smith D.S."/>
            <person name="Levesque C.A."/>
            <person name="van der Lee T.A.J."/>
        </authorList>
    </citation>
    <scope>NUCLEOTIDE SEQUENCE [LARGE SCALE GENOMIC DNA]</scope>
    <source>
        <strain evidence="8 9">LEV6574</strain>
    </source>
</reference>
<feature type="binding site" evidence="5">
    <location>
        <position position="140"/>
    </location>
    <ligand>
        <name>ATP</name>
        <dbReference type="ChEBI" id="CHEBI:30616"/>
    </ligand>
</feature>
<feature type="binding site" evidence="5">
    <location>
        <begin position="147"/>
        <end position="148"/>
    </location>
    <ligand>
        <name>ATP</name>
        <dbReference type="ChEBI" id="CHEBI:30616"/>
    </ligand>
</feature>
<dbReference type="InterPro" id="IPR036890">
    <property type="entry name" value="HATPase_C_sf"/>
</dbReference>
<dbReference type="OrthoDB" id="28737at2759"/>
<evidence type="ECO:0000256" key="3">
    <source>
        <dbReference type="ARBA" id="ARBA00022840"/>
    </source>
</evidence>
<dbReference type="Gene3D" id="1.20.120.790">
    <property type="entry name" value="Heat shock protein 90, C-terminal domain"/>
    <property type="match status" value="1"/>
</dbReference>
<dbReference type="Gene3D" id="3.40.50.11260">
    <property type="match status" value="1"/>
</dbReference>
<dbReference type="Gene3D" id="3.30.230.80">
    <property type="match status" value="1"/>
</dbReference>
<dbReference type="VEuPathDB" id="FungiDB:SeMB42_g02018"/>
<keyword evidence="7" id="KW-0732">Signal</keyword>
<dbReference type="AlphaFoldDB" id="A0A507D8Z9"/>
<feature type="binding site" evidence="5">
    <location>
        <begin position="168"/>
        <end position="173"/>
    </location>
    <ligand>
        <name>ATP</name>
        <dbReference type="ChEBI" id="CHEBI:30616"/>
    </ligand>
</feature>
<comment type="caution">
    <text evidence="8">The sequence shown here is derived from an EMBL/GenBank/DDBJ whole genome shotgun (WGS) entry which is preliminary data.</text>
</comment>
<dbReference type="InterPro" id="IPR020568">
    <property type="entry name" value="Ribosomal_Su5_D2-typ_SF"/>
</dbReference>
<dbReference type="GO" id="GO:0016887">
    <property type="term" value="F:ATP hydrolysis activity"/>
    <property type="evidence" value="ECO:0007669"/>
    <property type="project" value="InterPro"/>
</dbReference>
<dbReference type="SUPFAM" id="SSF55874">
    <property type="entry name" value="ATPase domain of HSP90 chaperone/DNA topoisomerase II/histidine kinase"/>
    <property type="match status" value="1"/>
</dbReference>
<keyword evidence="4" id="KW-0143">Chaperone</keyword>
<feature type="chain" id="PRO_5021236438" evidence="7">
    <location>
        <begin position="28"/>
        <end position="809"/>
    </location>
</feature>
<dbReference type="InterPro" id="IPR037196">
    <property type="entry name" value="HSP90_C"/>
</dbReference>
<dbReference type="Gene3D" id="3.30.565.10">
    <property type="entry name" value="Histidine kinase-like ATPase, C-terminal domain"/>
    <property type="match status" value="1"/>
</dbReference>
<dbReference type="PANTHER" id="PTHR11528">
    <property type="entry name" value="HEAT SHOCK PROTEIN 90 FAMILY MEMBER"/>
    <property type="match status" value="1"/>
</dbReference>
<accession>A0A507D8Z9</accession>
<dbReference type="Pfam" id="PF00183">
    <property type="entry name" value="HSP90"/>
    <property type="match status" value="1"/>
</dbReference>
<feature type="binding site" evidence="5">
    <location>
        <position position="132"/>
    </location>
    <ligand>
        <name>ATP</name>
        <dbReference type="ChEBI" id="CHEBI:30616"/>
    </ligand>
</feature>
<feature type="signal peptide" evidence="7">
    <location>
        <begin position="1"/>
        <end position="27"/>
    </location>
</feature>
<dbReference type="GO" id="GO:0051082">
    <property type="term" value="F:unfolded protein binding"/>
    <property type="evidence" value="ECO:0007669"/>
    <property type="project" value="InterPro"/>
</dbReference>
<evidence type="ECO:0000256" key="1">
    <source>
        <dbReference type="ARBA" id="ARBA00008239"/>
    </source>
</evidence>
<dbReference type="Pfam" id="PF13589">
    <property type="entry name" value="HATPase_c_3"/>
    <property type="match status" value="1"/>
</dbReference>
<evidence type="ECO:0000313" key="9">
    <source>
        <dbReference type="Proteomes" id="UP000320475"/>
    </source>
</evidence>
<feature type="region of interest" description="Disordered" evidence="6">
    <location>
        <begin position="284"/>
        <end position="304"/>
    </location>
</feature>
<evidence type="ECO:0000256" key="2">
    <source>
        <dbReference type="ARBA" id="ARBA00022741"/>
    </source>
</evidence>
<protein>
    <submittedName>
        <fullName evidence="8">Uncharacterized protein</fullName>
    </submittedName>
</protein>
<keyword evidence="2 5" id="KW-0547">Nucleotide-binding</keyword>
<dbReference type="CDD" id="cd16927">
    <property type="entry name" value="HATPase_Hsp90-like"/>
    <property type="match status" value="1"/>
</dbReference>
<feature type="binding site" evidence="5">
    <location>
        <position position="444"/>
    </location>
    <ligand>
        <name>ATP</name>
        <dbReference type="ChEBI" id="CHEBI:30616"/>
    </ligand>
</feature>
<dbReference type="NCBIfam" id="NF003555">
    <property type="entry name" value="PRK05218.1"/>
    <property type="match status" value="1"/>
</dbReference>
<dbReference type="FunFam" id="3.30.565.10:FF:000005">
    <property type="entry name" value="Heat shock protein 90"/>
    <property type="match status" value="1"/>
</dbReference>